<dbReference type="Proteomes" id="UP000068167">
    <property type="component" value="Chromosome"/>
</dbReference>
<gene>
    <name evidence="1" type="ORF">VL20_6416</name>
</gene>
<proteinExistence type="predicted"/>
<sequence>MAGVLKSDRRFVCGVDQIAKYPRNYGWVNRSHWQEERHPYLPWLIPLVFSYCI</sequence>
<dbReference type="KEGG" id="mpk:VL20_6416"/>
<protein>
    <submittedName>
        <fullName evidence="1">Uncharacterized protein</fullName>
    </submittedName>
</protein>
<organism evidence="1 2">
    <name type="scientific">Microcystis panniformis FACHB-1757</name>
    <dbReference type="NCBI Taxonomy" id="1638788"/>
    <lineage>
        <taxon>Bacteria</taxon>
        <taxon>Bacillati</taxon>
        <taxon>Cyanobacteriota</taxon>
        <taxon>Cyanophyceae</taxon>
        <taxon>Oscillatoriophycideae</taxon>
        <taxon>Chroococcales</taxon>
        <taxon>Microcystaceae</taxon>
        <taxon>Microcystis</taxon>
    </lineage>
</organism>
<dbReference type="PATRIC" id="fig|1638788.3.peg.6441"/>
<evidence type="ECO:0000313" key="1">
    <source>
        <dbReference type="EMBL" id="AKV71150.1"/>
    </source>
</evidence>
<keyword evidence="2" id="KW-1185">Reference proteome</keyword>
<dbReference type="EMBL" id="CP011339">
    <property type="protein sequence ID" value="AKV71150.1"/>
    <property type="molecule type" value="Genomic_DNA"/>
</dbReference>
<accession>A0A0K1SAS6</accession>
<dbReference type="RefSeq" id="WP_158499395.1">
    <property type="nucleotide sequence ID" value="NZ_CP011339.1"/>
</dbReference>
<reference evidence="1 2" key="1">
    <citation type="journal article" date="2016" name="Stand. Genomic Sci.">
        <title>Complete genome sequence and genomic characterization of Microcystis panniformis FACHB 1757 by third-generation sequencing.</title>
        <authorList>
            <person name="Zhang J.Y."/>
            <person name="Guan R."/>
            <person name="Zhang H.J."/>
            <person name="Li H."/>
            <person name="Xiao P."/>
            <person name="Yu G.L."/>
            <person name="Du L."/>
            <person name="Cao D.M."/>
            <person name="Zhu B.C."/>
            <person name="Li R.H."/>
            <person name="Lu Z.H."/>
        </authorList>
    </citation>
    <scope>NUCLEOTIDE SEQUENCE [LARGE SCALE GENOMIC DNA]</scope>
    <source>
        <strain evidence="1 2">FACHB-1757</strain>
    </source>
</reference>
<dbReference type="AlphaFoldDB" id="A0A0K1SAS6"/>
<evidence type="ECO:0000313" key="2">
    <source>
        <dbReference type="Proteomes" id="UP000068167"/>
    </source>
</evidence>
<name>A0A0K1SAS6_9CHRO</name>